<dbReference type="EMBL" id="CP002038">
    <property type="protein sequence ID" value="ADN00017.1"/>
    <property type="molecule type" value="Genomic_DNA"/>
</dbReference>
<dbReference type="PANTHER" id="PTHR22946">
    <property type="entry name" value="DIENELACTONE HYDROLASE DOMAIN-CONTAINING PROTEIN-RELATED"/>
    <property type="match status" value="1"/>
</dbReference>
<dbReference type="InterPro" id="IPR002925">
    <property type="entry name" value="Dienelactn_hydro"/>
</dbReference>
<evidence type="ECO:0000313" key="3">
    <source>
        <dbReference type="Proteomes" id="UP000006859"/>
    </source>
</evidence>
<dbReference type="Gene3D" id="3.40.50.1820">
    <property type="entry name" value="alpha/beta hydrolase"/>
    <property type="match status" value="1"/>
</dbReference>
<dbReference type="InterPro" id="IPR029058">
    <property type="entry name" value="AB_hydrolase_fold"/>
</dbReference>
<dbReference type="eggNOG" id="COG0412">
    <property type="taxonomic scope" value="Bacteria"/>
</dbReference>
<dbReference type="ESTHER" id="dicd3-e0sg49">
    <property type="family name" value="Abhydrolase_7"/>
</dbReference>
<protein>
    <recommendedName>
        <fullName evidence="1">Dienelactone hydrolase domain-containing protein</fullName>
    </recommendedName>
</protein>
<dbReference type="PANTHER" id="PTHR22946:SF8">
    <property type="entry name" value="ACETYL XYLAN ESTERASE DOMAIN-CONTAINING PROTEIN"/>
    <property type="match status" value="1"/>
</dbReference>
<dbReference type="HOGENOM" id="CLU_056134_3_0_6"/>
<dbReference type="STRING" id="198628.Dda3937_03095"/>
<feature type="domain" description="Dienelactone hydrolase" evidence="1">
    <location>
        <begin position="224"/>
        <end position="424"/>
    </location>
</feature>
<dbReference type="KEGG" id="ddd:Dda3937_03095"/>
<dbReference type="AlphaFoldDB" id="E0SG49"/>
<dbReference type="Pfam" id="PF01738">
    <property type="entry name" value="DLH"/>
    <property type="match status" value="1"/>
</dbReference>
<keyword evidence="3" id="KW-1185">Reference proteome</keyword>
<proteinExistence type="predicted"/>
<dbReference type="SUPFAM" id="SSF53474">
    <property type="entry name" value="alpha/beta-Hydrolases"/>
    <property type="match status" value="1"/>
</dbReference>
<accession>E0SG49</accession>
<reference evidence="2 3" key="1">
    <citation type="journal article" date="2011" name="J. Bacteriol.">
        <title>Genome sequence of the plant-pathogenic bacterium Dickeya dadantii 3937.</title>
        <authorList>
            <person name="Glasner J.D."/>
            <person name="Yang C.H."/>
            <person name="Reverchon S."/>
            <person name="Hugouvieux-Cotte-Pattat N."/>
            <person name="Condemine G."/>
            <person name="Bohin J.P."/>
            <person name="Van Gijsegem F."/>
            <person name="Yang S."/>
            <person name="Franza T."/>
            <person name="Expert D."/>
            <person name="Plunkett G. III"/>
            <person name="San Francisco M.J."/>
            <person name="Charkowski A.O."/>
            <person name="Py B."/>
            <person name="Bell K."/>
            <person name="Rauscher L."/>
            <person name="Rodriguez-Palenzuela P."/>
            <person name="Toussaint A."/>
            <person name="Holeva M.C."/>
            <person name="He S.Y."/>
            <person name="Douet V."/>
            <person name="Boccara M."/>
            <person name="Blanco C."/>
            <person name="Toth I."/>
            <person name="Anderson B.D."/>
            <person name="Biehl B.S."/>
            <person name="Mau B."/>
            <person name="Flynn S.M."/>
            <person name="Barras F."/>
            <person name="Lindeberg M."/>
            <person name="Birch P.R."/>
            <person name="Tsuyumu S."/>
            <person name="Shi X."/>
            <person name="Hibbing M."/>
            <person name="Yap M.N."/>
            <person name="Carpentier M."/>
            <person name="Dassa E."/>
            <person name="Umehara M."/>
            <person name="Kim J.F."/>
            <person name="Rusch M."/>
            <person name="Soni P."/>
            <person name="Mayhew G.F."/>
            <person name="Fouts D.E."/>
            <person name="Gill S.R."/>
            <person name="Blattner F.R."/>
            <person name="Keen N.T."/>
            <person name="Perna N.T."/>
        </authorList>
    </citation>
    <scope>NUCLEOTIDE SEQUENCE [LARGE SCALE GENOMIC DNA]</scope>
    <source>
        <strain evidence="2 3">3937</strain>
    </source>
</reference>
<dbReference type="Proteomes" id="UP000006859">
    <property type="component" value="Chromosome"/>
</dbReference>
<dbReference type="InterPro" id="IPR050261">
    <property type="entry name" value="FrsA_esterase"/>
</dbReference>
<name>E0SG49_DICD3</name>
<organism evidence="2 3">
    <name type="scientific">Dickeya dadantii (strain 3937)</name>
    <name type="common">Erwinia chrysanthemi (strain 3937)</name>
    <dbReference type="NCBI Taxonomy" id="198628"/>
    <lineage>
        <taxon>Bacteria</taxon>
        <taxon>Pseudomonadati</taxon>
        <taxon>Pseudomonadota</taxon>
        <taxon>Gammaproteobacteria</taxon>
        <taxon>Enterobacterales</taxon>
        <taxon>Pectobacteriaceae</taxon>
        <taxon>Dickeya</taxon>
    </lineage>
</organism>
<sequence length="441" mass="49918">MLFQCLSGTCCRIFFTCLPEFRSRHASVICFTYNPNHRKGTLFYFWSVIMKKCGLRRTLCVLMCCLASAPLMANDHSYTTTSVTDDALPTFYPQLKQQLTYPDSWLSGRYAHFGEWRQHAREVVRSLLLTPDSHRAFEPQVVDSQDRDSYVAEKVAFNLTDESRVPGLLLTPKTPGPHPAVLLLHDHGAKFDIGKEKMIRPWGDDTRLASANAWADRYFTGRFVGDELAKRGYVVLAVDALGWGDRGPLKYEQQQALASNFFNLGRSLAGTLAYEDVRSLDFLASLRSVDPKRVGVVGFSMGAYRAWQLAALSDKVAATAAISWIGTYDGLMVPGNNVLRGQSSFYMLHPGLPARLDFPDVASIAAPRPMLFFNGGKDNLFPQQAVQAAYDRMHQVWQSQHADERLETRIWPELGHVFYQEQQEAVFQWLDRWLASSPERR</sequence>
<evidence type="ECO:0000313" key="2">
    <source>
        <dbReference type="EMBL" id="ADN00017.1"/>
    </source>
</evidence>
<gene>
    <name evidence="2" type="ordered locus">Dda3937_03095</name>
</gene>
<evidence type="ECO:0000259" key="1">
    <source>
        <dbReference type="Pfam" id="PF01738"/>
    </source>
</evidence>